<proteinExistence type="predicted"/>
<sequence>MKKPNHKGKLAFEMLEKEMEGVLIQEMEQLKGGAGLGGPNDCVFQSIGFIENKSVQQIQDEYVTYYNHAVDVKYGAASGASLHISGNFSGYLGVQEEFVSGFFMQYGLHSGYTSTAPVGQYSSGTQGILLLSTSGNSGHAIDILGMESSGTYKTYDPQTCTFGTVSKNDPSIFGTYGR</sequence>
<evidence type="ECO:0000313" key="2">
    <source>
        <dbReference type="Proteomes" id="UP000245678"/>
    </source>
</evidence>
<organism evidence="1 2">
    <name type="scientific">Mucilaginibacter oryzae</name>
    <dbReference type="NCBI Taxonomy" id="468058"/>
    <lineage>
        <taxon>Bacteria</taxon>
        <taxon>Pseudomonadati</taxon>
        <taxon>Bacteroidota</taxon>
        <taxon>Sphingobacteriia</taxon>
        <taxon>Sphingobacteriales</taxon>
        <taxon>Sphingobacteriaceae</taxon>
        <taxon>Mucilaginibacter</taxon>
    </lineage>
</organism>
<dbReference type="AlphaFoldDB" id="A0A316GV26"/>
<protein>
    <submittedName>
        <fullName evidence="1">Uncharacterized protein</fullName>
    </submittedName>
</protein>
<gene>
    <name evidence="1" type="ORF">LX99_05037</name>
</gene>
<accession>A0A316GV26</accession>
<comment type="caution">
    <text evidence="1">The sequence shown here is derived from an EMBL/GenBank/DDBJ whole genome shotgun (WGS) entry which is preliminary data.</text>
</comment>
<dbReference type="RefSeq" id="WP_109610994.1">
    <property type="nucleotide sequence ID" value="NZ_QGHA01000022.1"/>
</dbReference>
<dbReference type="EMBL" id="QGHA01000022">
    <property type="protein sequence ID" value="PWK65392.1"/>
    <property type="molecule type" value="Genomic_DNA"/>
</dbReference>
<dbReference type="Proteomes" id="UP000245678">
    <property type="component" value="Unassembled WGS sequence"/>
</dbReference>
<reference evidence="1 2" key="1">
    <citation type="submission" date="2018-05" db="EMBL/GenBank/DDBJ databases">
        <title>Genomic Encyclopedia of Archaeal and Bacterial Type Strains, Phase II (KMG-II): from individual species to whole genera.</title>
        <authorList>
            <person name="Goeker M."/>
        </authorList>
    </citation>
    <scope>NUCLEOTIDE SEQUENCE [LARGE SCALE GENOMIC DNA]</scope>
    <source>
        <strain evidence="1 2">DSM 19975</strain>
    </source>
</reference>
<evidence type="ECO:0000313" key="1">
    <source>
        <dbReference type="EMBL" id="PWK65392.1"/>
    </source>
</evidence>
<name>A0A316GV26_9SPHI</name>
<keyword evidence="2" id="KW-1185">Reference proteome</keyword>